<feature type="transmembrane region" description="Helical" evidence="1">
    <location>
        <begin position="72"/>
        <end position="89"/>
    </location>
</feature>
<feature type="transmembrane region" description="Helical" evidence="1">
    <location>
        <begin position="48"/>
        <end position="66"/>
    </location>
</feature>
<dbReference type="AlphaFoldDB" id="A0A1Q5PPY9"/>
<evidence type="ECO:0000313" key="3">
    <source>
        <dbReference type="Proteomes" id="UP000186785"/>
    </source>
</evidence>
<dbReference type="Proteomes" id="UP000186785">
    <property type="component" value="Unassembled WGS sequence"/>
</dbReference>
<evidence type="ECO:0000313" key="2">
    <source>
        <dbReference type="EMBL" id="OKL49569.1"/>
    </source>
</evidence>
<feature type="transmembrane region" description="Helical" evidence="1">
    <location>
        <begin position="254"/>
        <end position="272"/>
    </location>
</feature>
<protein>
    <submittedName>
        <fullName evidence="2">Uncharacterized protein</fullName>
    </submittedName>
</protein>
<proteinExistence type="predicted"/>
<comment type="caution">
    <text evidence="2">The sequence shown here is derived from an EMBL/GenBank/DDBJ whole genome shotgun (WGS) entry which is preliminary data.</text>
</comment>
<keyword evidence="1" id="KW-0472">Membrane</keyword>
<evidence type="ECO:0000256" key="1">
    <source>
        <dbReference type="SAM" id="Phobius"/>
    </source>
</evidence>
<feature type="transmembrane region" description="Helical" evidence="1">
    <location>
        <begin position="121"/>
        <end position="141"/>
    </location>
</feature>
<accession>A0A1Q5PPY9</accession>
<feature type="transmembrane region" description="Helical" evidence="1">
    <location>
        <begin position="292"/>
        <end position="316"/>
    </location>
</feature>
<sequence>MTSSDPKVKTDPDRSLQYQIKAGKTGEIGIVVETEAVAGHWLSIPKSALVMLLSATAVAILVVLGAYVHRDILTVLAVACAAIISLGLPRSIGAPAPRYSSTVALIFSLVSVATVRRLDDLYIAGIIFALSVVAAFGAEMARKDGRARLLDSVSTTVLTTAAAISSVAIVGLAPHGSWKLALVATSICVAISMGIFQLMRMFWAGTAQWNQILHETELEEEDLIPGNWRNETTGVYRVMNAVNHYWGITDTARTVNVLLTGVVGAALAGALYQTGVITGRNADALQKLGQYIGGGAVPALVVGLFVGLLSGLIVIISGRVLRPTSPRVSLWASVAWGVLPVVLMAMPTYALVRMGS</sequence>
<name>A0A1Q5PPY9_9ACTO</name>
<keyword evidence="1" id="KW-0812">Transmembrane</keyword>
<feature type="transmembrane region" description="Helical" evidence="1">
    <location>
        <begin position="328"/>
        <end position="352"/>
    </location>
</feature>
<keyword evidence="1" id="KW-1133">Transmembrane helix</keyword>
<reference evidence="2 3" key="1">
    <citation type="submission" date="2016-11" db="EMBL/GenBank/DDBJ databases">
        <title>Actinomyces gypaetusis sp. nov. isolated from the vulture Gypaetus barbatus in Qinghai Tibet Plateau China.</title>
        <authorList>
            <person name="Meng X."/>
        </authorList>
    </citation>
    <scope>NUCLEOTIDE SEQUENCE [LARGE SCALE GENOMIC DNA]</scope>
    <source>
        <strain evidence="2 3">VUL4_2</strain>
    </source>
</reference>
<organism evidence="2 3">
    <name type="scientific">Boudabousia liubingyangii</name>
    <dbReference type="NCBI Taxonomy" id="1921764"/>
    <lineage>
        <taxon>Bacteria</taxon>
        <taxon>Bacillati</taxon>
        <taxon>Actinomycetota</taxon>
        <taxon>Actinomycetes</taxon>
        <taxon>Actinomycetales</taxon>
        <taxon>Actinomycetaceae</taxon>
        <taxon>Boudabousia</taxon>
    </lineage>
</organism>
<feature type="transmembrane region" description="Helical" evidence="1">
    <location>
        <begin position="153"/>
        <end position="174"/>
    </location>
</feature>
<dbReference type="EMBL" id="MQSV01000001">
    <property type="protein sequence ID" value="OKL49569.1"/>
    <property type="molecule type" value="Genomic_DNA"/>
</dbReference>
<dbReference type="OrthoDB" id="3250762at2"/>
<dbReference type="STRING" id="1921764.BSR28_01505"/>
<keyword evidence="3" id="KW-1185">Reference proteome</keyword>
<dbReference type="RefSeq" id="WP_073708460.1">
    <property type="nucleotide sequence ID" value="NZ_MQSV01000001.1"/>
</dbReference>
<feature type="transmembrane region" description="Helical" evidence="1">
    <location>
        <begin position="180"/>
        <end position="199"/>
    </location>
</feature>
<gene>
    <name evidence="2" type="ORF">BSR29_01015</name>
</gene>